<feature type="region of interest" description="Disordered" evidence="1">
    <location>
        <begin position="28"/>
        <end position="57"/>
    </location>
</feature>
<gene>
    <name evidence="2" type="ORF">GMBLW1_22950</name>
</gene>
<evidence type="ECO:0000256" key="1">
    <source>
        <dbReference type="SAM" id="MobiDB-lite"/>
    </source>
</evidence>
<dbReference type="Proteomes" id="UP000464378">
    <property type="component" value="Chromosome"/>
</dbReference>
<evidence type="ECO:0000313" key="2">
    <source>
        <dbReference type="EMBL" id="VIP01665.1"/>
    </source>
</evidence>
<dbReference type="RefSeq" id="WP_162656882.1">
    <property type="nucleotide sequence ID" value="NZ_LR593887.1"/>
</dbReference>
<dbReference type="AlphaFoldDB" id="A0A6C2YKM9"/>
<keyword evidence="3" id="KW-1185">Reference proteome</keyword>
<dbReference type="KEGG" id="tim:GMBLW1_22950"/>
<accession>A0A6C2YKM9</accession>
<dbReference type="EMBL" id="LR586016">
    <property type="protein sequence ID" value="VIP01665.1"/>
    <property type="molecule type" value="Genomic_DNA"/>
</dbReference>
<dbReference type="InParanoid" id="A0A6C2YKM9"/>
<dbReference type="PROSITE" id="PS51257">
    <property type="entry name" value="PROKAR_LIPOPROTEIN"/>
    <property type="match status" value="1"/>
</dbReference>
<proteinExistence type="predicted"/>
<name>A0A6C2YKM9_9BACT</name>
<organism evidence="2">
    <name type="scientific">Tuwongella immobilis</name>
    <dbReference type="NCBI Taxonomy" id="692036"/>
    <lineage>
        <taxon>Bacteria</taxon>
        <taxon>Pseudomonadati</taxon>
        <taxon>Planctomycetota</taxon>
        <taxon>Planctomycetia</taxon>
        <taxon>Gemmatales</taxon>
        <taxon>Gemmataceae</taxon>
        <taxon>Tuwongella</taxon>
    </lineage>
</organism>
<reference evidence="2" key="1">
    <citation type="submission" date="2019-04" db="EMBL/GenBank/DDBJ databases">
        <authorList>
            <consortium name="Science for Life Laboratories"/>
        </authorList>
    </citation>
    <scope>NUCLEOTIDE SEQUENCE</scope>
    <source>
        <strain evidence="2">MBLW1</strain>
    </source>
</reference>
<protein>
    <submittedName>
        <fullName evidence="2">Uncharacterized protein</fullName>
    </submittedName>
</protein>
<evidence type="ECO:0000313" key="3">
    <source>
        <dbReference type="Proteomes" id="UP000464378"/>
    </source>
</evidence>
<sequence length="57" mass="6045">MRATVLALLLVGGVVGCGDDKVSTPTALSEAQKAEQKKAQQNVQQEEMANMKANSKK</sequence>
<dbReference type="EMBL" id="LR593887">
    <property type="protein sequence ID" value="VTR99083.1"/>
    <property type="molecule type" value="Genomic_DNA"/>
</dbReference>